<dbReference type="EMBL" id="CAFZ01000085">
    <property type="protein sequence ID" value="CCA70502.1"/>
    <property type="molecule type" value="Genomic_DNA"/>
</dbReference>
<sequence length="289" mass="31410">MSVNELASTRPFFTKSIHREVYDAIDPTKPSLALPGKTVLVTGAARGIGITIVESFAKAHAKTIILVGRSASALSSAQTKFEQSFPDVHFIAVPTDIGEPQSVDALFAGLKTQVDHIDILVNNAGVLSEYGPKTGDSDVDKWWTDMVINARGPYLLARGLIKFNAPDSPATFITLTTGVAEPFTNMKGYLHSKVVGVKLVQTLDAEYPNLRTFAVIPGLVETDMLLEAMRGIPLDQASLVGGVSVYLSHPHADFLSGRFLDSRWDIDQVVERKEEIVQNDLLKLMIAGY</sequence>
<evidence type="ECO:0000256" key="2">
    <source>
        <dbReference type="ARBA" id="ARBA00023002"/>
    </source>
</evidence>
<dbReference type="InterPro" id="IPR002347">
    <property type="entry name" value="SDR_fam"/>
</dbReference>
<comment type="similarity">
    <text evidence="1">Belongs to the short-chain dehydrogenases/reductases (SDR) family.</text>
</comment>
<name>G4TGQ9_SERID</name>
<dbReference type="InParanoid" id="G4TGQ9"/>
<comment type="caution">
    <text evidence="3">The sequence shown here is derived from an EMBL/GenBank/DDBJ whole genome shotgun (WGS) entry which is preliminary data.</text>
</comment>
<dbReference type="GO" id="GO:0016491">
    <property type="term" value="F:oxidoreductase activity"/>
    <property type="evidence" value="ECO:0007669"/>
    <property type="project" value="UniProtKB-KW"/>
</dbReference>
<dbReference type="STRING" id="1109443.G4TGQ9"/>
<dbReference type="SUPFAM" id="SSF51735">
    <property type="entry name" value="NAD(P)-binding Rossmann-fold domains"/>
    <property type="match status" value="1"/>
</dbReference>
<dbReference type="AlphaFoldDB" id="G4TGQ9"/>
<reference evidence="3 4" key="1">
    <citation type="journal article" date="2011" name="PLoS Pathog.">
        <title>Endophytic Life Strategies Decoded by Genome and Transcriptome Analyses of the Mutualistic Root Symbiont Piriformospora indica.</title>
        <authorList>
            <person name="Zuccaro A."/>
            <person name="Lahrmann U."/>
            <person name="Guldener U."/>
            <person name="Langen G."/>
            <person name="Pfiffi S."/>
            <person name="Biedenkopf D."/>
            <person name="Wong P."/>
            <person name="Samans B."/>
            <person name="Grimm C."/>
            <person name="Basiewicz M."/>
            <person name="Murat C."/>
            <person name="Martin F."/>
            <person name="Kogel K.H."/>
        </authorList>
    </citation>
    <scope>NUCLEOTIDE SEQUENCE [LARGE SCALE GENOMIC DNA]</scope>
    <source>
        <strain evidence="3 4">DSM 11827</strain>
    </source>
</reference>
<protein>
    <submittedName>
        <fullName evidence="3">Related to peroxisomal short-chain alcohol dehydrogenase</fullName>
    </submittedName>
</protein>
<dbReference type="eggNOG" id="KOG0725">
    <property type="taxonomic scope" value="Eukaryota"/>
</dbReference>
<proteinExistence type="inferred from homology"/>
<accession>G4TGQ9</accession>
<gene>
    <name evidence="3" type="ORF">PIIN_04439</name>
</gene>
<evidence type="ECO:0000313" key="4">
    <source>
        <dbReference type="Proteomes" id="UP000007148"/>
    </source>
</evidence>
<keyword evidence="2" id="KW-0560">Oxidoreductase</keyword>
<keyword evidence="4" id="KW-1185">Reference proteome</keyword>
<dbReference type="Gene3D" id="3.40.50.720">
    <property type="entry name" value="NAD(P)-binding Rossmann-like Domain"/>
    <property type="match status" value="1"/>
</dbReference>
<dbReference type="PRINTS" id="PR00081">
    <property type="entry name" value="GDHRDH"/>
</dbReference>
<organism evidence="3 4">
    <name type="scientific">Serendipita indica (strain DSM 11827)</name>
    <name type="common">Root endophyte fungus</name>
    <name type="synonym">Piriformospora indica</name>
    <dbReference type="NCBI Taxonomy" id="1109443"/>
    <lineage>
        <taxon>Eukaryota</taxon>
        <taxon>Fungi</taxon>
        <taxon>Dikarya</taxon>
        <taxon>Basidiomycota</taxon>
        <taxon>Agaricomycotina</taxon>
        <taxon>Agaricomycetes</taxon>
        <taxon>Sebacinales</taxon>
        <taxon>Serendipitaceae</taxon>
        <taxon>Serendipita</taxon>
    </lineage>
</organism>
<dbReference type="CDD" id="cd05233">
    <property type="entry name" value="SDR_c"/>
    <property type="match status" value="1"/>
</dbReference>
<dbReference type="HOGENOM" id="CLU_010194_8_0_1"/>
<dbReference type="PANTHER" id="PTHR42901">
    <property type="entry name" value="ALCOHOL DEHYDROGENASE"/>
    <property type="match status" value="1"/>
</dbReference>
<dbReference type="PANTHER" id="PTHR42901:SF1">
    <property type="entry name" value="ALCOHOL DEHYDROGENASE"/>
    <property type="match status" value="1"/>
</dbReference>
<dbReference type="Pfam" id="PF00106">
    <property type="entry name" value="adh_short"/>
    <property type="match status" value="1"/>
</dbReference>
<dbReference type="OrthoDB" id="1933717at2759"/>
<evidence type="ECO:0000256" key="1">
    <source>
        <dbReference type="ARBA" id="ARBA00006484"/>
    </source>
</evidence>
<evidence type="ECO:0000313" key="3">
    <source>
        <dbReference type="EMBL" id="CCA70502.1"/>
    </source>
</evidence>
<dbReference type="InterPro" id="IPR036291">
    <property type="entry name" value="NAD(P)-bd_dom_sf"/>
</dbReference>
<dbReference type="Proteomes" id="UP000007148">
    <property type="component" value="Unassembled WGS sequence"/>
</dbReference>